<name>U9TER3_RHIID</name>
<dbReference type="AlphaFoldDB" id="U9TER3"/>
<dbReference type="HOGENOM" id="CLU_1462077_0_0_1"/>
<dbReference type="EMBL" id="KI291368">
    <property type="protein sequence ID" value="ESA06634.1"/>
    <property type="molecule type" value="Genomic_DNA"/>
</dbReference>
<evidence type="ECO:0000256" key="1">
    <source>
        <dbReference type="SAM" id="MobiDB-lite"/>
    </source>
</evidence>
<evidence type="ECO:0000313" key="2">
    <source>
        <dbReference type="EMBL" id="ESA06634.1"/>
    </source>
</evidence>
<gene>
    <name evidence="2" type="ORF">GLOINDRAFT_99186</name>
</gene>
<reference evidence="2" key="1">
    <citation type="submission" date="2013-07" db="EMBL/GenBank/DDBJ databases">
        <title>The genome of an arbuscular mycorrhizal fungus provides insights into the evolution of the oldest plant symbiosis.</title>
        <authorList>
            <consortium name="DOE Joint Genome Institute"/>
            <person name="Tisserant E."/>
            <person name="Malbreil M."/>
            <person name="Kuo A."/>
            <person name="Kohler A."/>
            <person name="Symeonidi A."/>
            <person name="Balestrini R."/>
            <person name="Charron P."/>
            <person name="Duensing N."/>
            <person name="Frei-dit-Frey N."/>
            <person name="Gianinazzi-Pearson V."/>
            <person name="Gilbert B."/>
            <person name="Handa Y."/>
            <person name="Hijri M."/>
            <person name="Kaul R."/>
            <person name="Kawaguchi M."/>
            <person name="Krajinski F."/>
            <person name="Lammers P."/>
            <person name="Lapierre D."/>
            <person name="Masclaux F.G."/>
            <person name="Murat C."/>
            <person name="Morin E."/>
            <person name="Ndikumana S."/>
            <person name="Pagni M."/>
            <person name="Petitpierre D."/>
            <person name="Requena N."/>
            <person name="Rosikiewicz P."/>
            <person name="Riley R."/>
            <person name="Saito K."/>
            <person name="San Clemente H."/>
            <person name="Shapiro H."/>
            <person name="van Tuinen D."/>
            <person name="Becard G."/>
            <person name="Bonfante P."/>
            <person name="Paszkowski U."/>
            <person name="Shachar-Hill Y."/>
            <person name="Young J.P."/>
            <person name="Sanders I.R."/>
            <person name="Henrissat B."/>
            <person name="Rensing S.A."/>
            <person name="Grigoriev I.V."/>
            <person name="Corradi N."/>
            <person name="Roux C."/>
            <person name="Martin F."/>
        </authorList>
    </citation>
    <scope>NUCLEOTIDE SEQUENCE</scope>
    <source>
        <strain evidence="2">DAOM 197198</strain>
    </source>
</reference>
<protein>
    <submittedName>
        <fullName evidence="2">Uncharacterized protein</fullName>
    </submittedName>
</protein>
<accession>U9TER3</accession>
<feature type="region of interest" description="Disordered" evidence="1">
    <location>
        <begin position="1"/>
        <end position="42"/>
    </location>
</feature>
<organism evidence="2">
    <name type="scientific">Rhizophagus irregularis (strain DAOM 181602 / DAOM 197198 / MUCL 43194)</name>
    <name type="common">Arbuscular mycorrhizal fungus</name>
    <name type="synonym">Glomus intraradices</name>
    <dbReference type="NCBI Taxonomy" id="747089"/>
    <lineage>
        <taxon>Eukaryota</taxon>
        <taxon>Fungi</taxon>
        <taxon>Fungi incertae sedis</taxon>
        <taxon>Mucoromycota</taxon>
        <taxon>Glomeromycotina</taxon>
        <taxon>Glomeromycetes</taxon>
        <taxon>Glomerales</taxon>
        <taxon>Glomeraceae</taxon>
        <taxon>Rhizophagus</taxon>
    </lineage>
</organism>
<feature type="compositionally biased region" description="Acidic residues" evidence="1">
    <location>
        <begin position="18"/>
        <end position="42"/>
    </location>
</feature>
<dbReference type="SUPFAM" id="SSF140996">
    <property type="entry name" value="Hermes dimerisation domain"/>
    <property type="match status" value="1"/>
</dbReference>
<dbReference type="VEuPathDB" id="FungiDB:RhiirFUN_024248"/>
<sequence length="185" mass="21289">MATTTRSKYKQLAKEKEAEEENLAQEITEENENDSNYEYETDNLSEKSCVTVQEISISDISDVIIIDDDIETNKKSLSKKEKKPPTKTTKLKTSWVWRFFKFNENNTKVICQIGECGKTLAWCGSPRFVVGTVQPLSIVEDPDFVNIINGFDEHYKVPCFKILKDRISTVYETEKDSLKNQLSQI</sequence>
<proteinExistence type="predicted"/>